<evidence type="ECO:0000313" key="2">
    <source>
        <dbReference type="Proteomes" id="UP001497382"/>
    </source>
</evidence>
<organism evidence="1 2">
    <name type="scientific">Larinioides sclopetarius</name>
    <dbReference type="NCBI Taxonomy" id="280406"/>
    <lineage>
        <taxon>Eukaryota</taxon>
        <taxon>Metazoa</taxon>
        <taxon>Ecdysozoa</taxon>
        <taxon>Arthropoda</taxon>
        <taxon>Chelicerata</taxon>
        <taxon>Arachnida</taxon>
        <taxon>Araneae</taxon>
        <taxon>Araneomorphae</taxon>
        <taxon>Entelegynae</taxon>
        <taxon>Araneoidea</taxon>
        <taxon>Araneidae</taxon>
        <taxon>Larinioides</taxon>
    </lineage>
</organism>
<keyword evidence="2" id="KW-1185">Reference proteome</keyword>
<dbReference type="AlphaFoldDB" id="A0AAV1ZCT1"/>
<protein>
    <submittedName>
        <fullName evidence="1">Uncharacterized protein</fullName>
    </submittedName>
</protein>
<gene>
    <name evidence="1" type="ORF">LARSCL_LOCUS4651</name>
</gene>
<dbReference type="EMBL" id="CAXIEN010000039">
    <property type="protein sequence ID" value="CAL1269275.1"/>
    <property type="molecule type" value="Genomic_DNA"/>
</dbReference>
<dbReference type="Proteomes" id="UP001497382">
    <property type="component" value="Unassembled WGS sequence"/>
</dbReference>
<accession>A0AAV1ZCT1</accession>
<sequence length="75" mass="8825">MKISVKSIYRLFSSKGMEMVGRSKFSFSQNYFTTETRKKIQISCLCLRRKTNLYTSSIHGYFWPALRLTVETSEI</sequence>
<name>A0AAV1ZCT1_9ARAC</name>
<comment type="caution">
    <text evidence="1">The sequence shown here is derived from an EMBL/GenBank/DDBJ whole genome shotgun (WGS) entry which is preliminary data.</text>
</comment>
<proteinExistence type="predicted"/>
<evidence type="ECO:0000313" key="1">
    <source>
        <dbReference type="EMBL" id="CAL1269275.1"/>
    </source>
</evidence>
<reference evidence="1 2" key="1">
    <citation type="submission" date="2024-04" db="EMBL/GenBank/DDBJ databases">
        <authorList>
            <person name="Rising A."/>
            <person name="Reimegard J."/>
            <person name="Sonavane S."/>
            <person name="Akerstrom W."/>
            <person name="Nylinder S."/>
            <person name="Hedman E."/>
            <person name="Kallberg Y."/>
        </authorList>
    </citation>
    <scope>NUCLEOTIDE SEQUENCE [LARGE SCALE GENOMIC DNA]</scope>
</reference>